<keyword evidence="3 4" id="KW-0443">Lipid metabolism</keyword>
<evidence type="ECO:0000313" key="8">
    <source>
        <dbReference type="Proteomes" id="UP000801428"/>
    </source>
</evidence>
<name>A0A9P4TCN1_CURKU</name>
<feature type="active site" description="Proton acceptor" evidence="4">
    <location>
        <position position="274"/>
    </location>
</feature>
<proteinExistence type="predicted"/>
<feature type="short sequence motif" description="GXGXXG" evidence="4">
    <location>
        <begin position="19"/>
        <end position="24"/>
    </location>
</feature>
<evidence type="ECO:0000256" key="1">
    <source>
        <dbReference type="ARBA" id="ARBA00022801"/>
    </source>
</evidence>
<dbReference type="GO" id="GO:0019369">
    <property type="term" value="P:arachidonate metabolic process"/>
    <property type="evidence" value="ECO:0007669"/>
    <property type="project" value="TreeGrafter"/>
</dbReference>
<dbReference type="AlphaFoldDB" id="A0A9P4TCN1"/>
<evidence type="ECO:0000313" key="7">
    <source>
        <dbReference type="EMBL" id="KAF3000284.1"/>
    </source>
</evidence>
<organism evidence="7 8">
    <name type="scientific">Curvularia kusanoi</name>
    <name type="common">Cochliobolus kusanoi</name>
    <dbReference type="NCBI Taxonomy" id="90978"/>
    <lineage>
        <taxon>Eukaryota</taxon>
        <taxon>Fungi</taxon>
        <taxon>Dikarya</taxon>
        <taxon>Ascomycota</taxon>
        <taxon>Pezizomycotina</taxon>
        <taxon>Dothideomycetes</taxon>
        <taxon>Pleosporomycetidae</taxon>
        <taxon>Pleosporales</taxon>
        <taxon>Pleosporineae</taxon>
        <taxon>Pleosporaceae</taxon>
        <taxon>Curvularia</taxon>
    </lineage>
</organism>
<dbReference type="Gene3D" id="3.40.1090.10">
    <property type="entry name" value="Cytosolic phospholipase A2 catalytic domain"/>
    <property type="match status" value="1"/>
</dbReference>
<feature type="region of interest" description="Disordered" evidence="5">
    <location>
        <begin position="165"/>
        <end position="198"/>
    </location>
</feature>
<comment type="caution">
    <text evidence="7">The sequence shown here is derived from an EMBL/GenBank/DDBJ whole genome shotgun (WGS) entry which is preliminary data.</text>
</comment>
<reference evidence="7" key="1">
    <citation type="submission" date="2019-04" db="EMBL/GenBank/DDBJ databases">
        <title>Sequencing of skin fungus with MAO and IRED activity.</title>
        <authorList>
            <person name="Marsaioli A.J."/>
            <person name="Bonatto J.M.C."/>
            <person name="Reis Junior O."/>
        </authorList>
    </citation>
    <scope>NUCLEOTIDE SEQUENCE</scope>
    <source>
        <strain evidence="7">30M1</strain>
    </source>
</reference>
<dbReference type="Pfam" id="PF01734">
    <property type="entry name" value="Patatin"/>
    <property type="match status" value="1"/>
</dbReference>
<keyword evidence="1 4" id="KW-0378">Hydrolase</keyword>
<dbReference type="PANTHER" id="PTHR24185:SF1">
    <property type="entry name" value="CALCIUM-INDEPENDENT PHOSPHOLIPASE A2-GAMMA"/>
    <property type="match status" value="1"/>
</dbReference>
<protein>
    <recommendedName>
        <fullName evidence="6">PNPLA domain-containing protein</fullName>
    </recommendedName>
</protein>
<feature type="compositionally biased region" description="Polar residues" evidence="5">
    <location>
        <begin position="173"/>
        <end position="186"/>
    </location>
</feature>
<dbReference type="Proteomes" id="UP000801428">
    <property type="component" value="Unassembled WGS sequence"/>
</dbReference>
<keyword evidence="8" id="KW-1185">Reference proteome</keyword>
<evidence type="ECO:0000256" key="5">
    <source>
        <dbReference type="SAM" id="MobiDB-lite"/>
    </source>
</evidence>
<evidence type="ECO:0000256" key="4">
    <source>
        <dbReference type="PROSITE-ProRule" id="PRU01161"/>
    </source>
</evidence>
<dbReference type="InterPro" id="IPR002641">
    <property type="entry name" value="PNPLA_dom"/>
</dbReference>
<evidence type="ECO:0000259" key="6">
    <source>
        <dbReference type="PROSITE" id="PS51635"/>
    </source>
</evidence>
<feature type="short sequence motif" description="GXSXG" evidence="4">
    <location>
        <begin position="67"/>
        <end position="71"/>
    </location>
</feature>
<feature type="short sequence motif" description="DGA/G" evidence="4">
    <location>
        <begin position="274"/>
        <end position="276"/>
    </location>
</feature>
<sequence length="642" mass="71559">MECITRNPLAPLRLLSLDGGGVRGLSSLMVLRDLMQNIAIEEKRLGRRENSDYRVLRPCDYFDLIGGTSTGGIIAILLSRLRLNCEQCIDIYLKLAQKIFKHDHSISAFGLKVPLGAARFSGTVLANAIRTALREQGFDENELMWDAALFEQHDDDAMRGNSIWTDARAGSPVESNKAPTTTSETENAPGKTPPRADTWQLNKRDSVHQKENVTGCRGFVLTSLKNALGMPRILSTYDPNDQTTRIWEALRATSAAPTFFEEMQFGSPKITYLDGGVGFNNPCAEVTYQAKEIWENRSIGVIVSVGTGMQSLSSVKKMASWLPFGLGTDIALATALSSMATSTVRVDNEMRRTFNNTDTRYYRFDVDRGLSNISLEQWMKEDEMASLTEQYMQDGEQVRRAKELGEIMAKLSALPPRFDLPATCFKIGMEGQGQHDGSFRVVQVDFKTGRLMGSSEEGLPTPPIPHMHTPFHSQAPRSVYPVTQDLDHDGHRDEATIYQCIDASNVCIRALKVGIPPGRYKVKFILAFRPSFKTPPYDLIVSAGLPYDVNTFMDRFVDVKITPDCATVLLHPDAVRIRIGEERYERKCGKGWVEVEGDIDLRVGLEGTLGFIVSNRYKDGVTMDGWDFGGARLEPMHEGRES</sequence>
<gene>
    <name evidence="7" type="ORF">E8E13_008427</name>
</gene>
<dbReference type="GO" id="GO:0047499">
    <property type="term" value="F:calcium-independent phospholipase A2 activity"/>
    <property type="evidence" value="ECO:0007669"/>
    <property type="project" value="TreeGrafter"/>
</dbReference>
<dbReference type="GO" id="GO:0016020">
    <property type="term" value="C:membrane"/>
    <property type="evidence" value="ECO:0007669"/>
    <property type="project" value="TreeGrafter"/>
</dbReference>
<dbReference type="PROSITE" id="PS51635">
    <property type="entry name" value="PNPLA"/>
    <property type="match status" value="1"/>
</dbReference>
<evidence type="ECO:0000256" key="2">
    <source>
        <dbReference type="ARBA" id="ARBA00022963"/>
    </source>
</evidence>
<feature type="active site" description="Nucleophile" evidence="4">
    <location>
        <position position="69"/>
    </location>
</feature>
<accession>A0A9P4TCN1</accession>
<dbReference type="SUPFAM" id="SSF52151">
    <property type="entry name" value="FabD/lysophospholipase-like"/>
    <property type="match status" value="1"/>
</dbReference>
<evidence type="ECO:0000256" key="3">
    <source>
        <dbReference type="ARBA" id="ARBA00023098"/>
    </source>
</evidence>
<feature type="domain" description="PNPLA" evidence="6">
    <location>
        <begin position="15"/>
        <end position="287"/>
    </location>
</feature>
<dbReference type="InterPro" id="IPR016035">
    <property type="entry name" value="Acyl_Trfase/lysoPLipase"/>
</dbReference>
<dbReference type="GO" id="GO:0046486">
    <property type="term" value="P:glycerolipid metabolic process"/>
    <property type="evidence" value="ECO:0007669"/>
    <property type="project" value="UniProtKB-ARBA"/>
</dbReference>
<dbReference type="EMBL" id="SWKU01000015">
    <property type="protein sequence ID" value="KAF3000284.1"/>
    <property type="molecule type" value="Genomic_DNA"/>
</dbReference>
<keyword evidence="2 4" id="KW-0442">Lipid degradation</keyword>
<dbReference type="GO" id="GO:0016042">
    <property type="term" value="P:lipid catabolic process"/>
    <property type="evidence" value="ECO:0007669"/>
    <property type="project" value="UniProtKB-UniRule"/>
</dbReference>
<dbReference type="PANTHER" id="PTHR24185">
    <property type="entry name" value="CALCIUM-INDEPENDENT PHOSPHOLIPASE A2-GAMMA"/>
    <property type="match status" value="1"/>
</dbReference>
<dbReference type="CDD" id="cd07216">
    <property type="entry name" value="Pat17_PNPLA8_PNPLA9_like3"/>
    <property type="match status" value="1"/>
</dbReference>
<dbReference type="OrthoDB" id="1658288at2759"/>